<sequence length="535" mass="62684">MDVIKSHCNHNWKLLKLQLLFCLWSLFVLSGNSFCKFYITAIPQRANEQWSVILCKFADTARYEPETREWYQNWITDTVANYFLDVSNGLYNIKGSEVIGWITLPWTAKHVKRIAEMEKSVHNDKTFVKPASFFGTAKKLCIKFASQKFKLNEKKITILNTEHGALYDKHCGVLITPRLLFNSVITHEMIHSLNIGHSYSDRNVNIFPFAHIGEYDDRYDIMSAANAWMYLSNYGLSGPGLNGPHLDFLGWLPSNRIYYFGRDGKKSSTLRLASLSIPHNCSSDWLLIMIPFDKNNSCNIFTLEFRTPTNYDSGIKQEAIILHKVELKDKNYYSTIITHSKDYDDMTVGTEWVYFFDNDTNKNYPFIKIRVDEIDRKHRSAVVHINSRFSEILENNVKNHMNNTHVVKNTISTLNETIIDKTAKTLEYNSEWFFKNLTTFGMNTCRSGYVWRMIDSYDYICVSENRYQQIHNQNRNNTTNKHSNGTCYEPFVIRRAFYMDDLCVTHEEFSRVQQDNAESYKNMKYYTFFNGQEII</sequence>
<protein>
    <submittedName>
        <fullName evidence="3">DUF4953 domain-containing protein</fullName>
    </submittedName>
</protein>
<dbReference type="WBParaSite" id="TCLT_0000531301-mRNA-1">
    <property type="protein sequence ID" value="TCLT_0000531301-mRNA-1"/>
    <property type="gene ID" value="TCLT_0000531301"/>
</dbReference>
<accession>A0A0N5CY10</accession>
<dbReference type="AlphaFoldDB" id="A0A0N5CY10"/>
<evidence type="ECO:0000313" key="1">
    <source>
        <dbReference type="EMBL" id="VDN02527.1"/>
    </source>
</evidence>
<dbReference type="OMA" id="ILCKFAD"/>
<dbReference type="STRING" id="103827.A0A0N5CY10"/>
<gene>
    <name evidence="1" type="ORF">TCLT_LOCUS5302</name>
</gene>
<keyword evidence="2" id="KW-1185">Reference proteome</keyword>
<reference evidence="3" key="1">
    <citation type="submission" date="2016-04" db="UniProtKB">
        <authorList>
            <consortium name="WormBaseParasite"/>
        </authorList>
    </citation>
    <scope>IDENTIFICATION</scope>
</reference>
<reference evidence="1 2" key="2">
    <citation type="submission" date="2018-11" db="EMBL/GenBank/DDBJ databases">
        <authorList>
            <consortium name="Pathogen Informatics"/>
        </authorList>
    </citation>
    <scope>NUCLEOTIDE SEQUENCE [LARGE SCALE GENOMIC DNA]</scope>
</reference>
<name>A0A0N5CY10_THECL</name>
<evidence type="ECO:0000313" key="2">
    <source>
        <dbReference type="Proteomes" id="UP000276776"/>
    </source>
</evidence>
<organism evidence="3">
    <name type="scientific">Thelazia callipaeda</name>
    <name type="common">Oriental eyeworm</name>
    <name type="synonym">Parasitic nematode</name>
    <dbReference type="NCBI Taxonomy" id="103827"/>
    <lineage>
        <taxon>Eukaryota</taxon>
        <taxon>Metazoa</taxon>
        <taxon>Ecdysozoa</taxon>
        <taxon>Nematoda</taxon>
        <taxon>Chromadorea</taxon>
        <taxon>Rhabditida</taxon>
        <taxon>Spirurina</taxon>
        <taxon>Spiruromorpha</taxon>
        <taxon>Thelazioidea</taxon>
        <taxon>Thelaziidae</taxon>
        <taxon>Thelazia</taxon>
    </lineage>
</organism>
<dbReference type="OrthoDB" id="5843947at2759"/>
<dbReference type="Proteomes" id="UP000276776">
    <property type="component" value="Unassembled WGS sequence"/>
</dbReference>
<evidence type="ECO:0000313" key="3">
    <source>
        <dbReference type="WBParaSite" id="TCLT_0000531301-mRNA-1"/>
    </source>
</evidence>
<dbReference type="EMBL" id="UYYF01004331">
    <property type="protein sequence ID" value="VDN02527.1"/>
    <property type="molecule type" value="Genomic_DNA"/>
</dbReference>
<proteinExistence type="predicted"/>